<name>A0A0P0RPD5_9BURK</name>
<dbReference type="EMBL" id="CP012748">
    <property type="protein sequence ID" value="ALL70854.1"/>
    <property type="molecule type" value="Genomic_DNA"/>
</dbReference>
<reference evidence="1 2" key="1">
    <citation type="journal article" date="2014" name="Genome Announc.">
        <title>Draft Genome Sequence of the Haloacid-Degrading Burkholderia caribensis Strain MBA4.</title>
        <authorList>
            <person name="Pan Y."/>
            <person name="Kong K.F."/>
            <person name="Tsang J.S."/>
        </authorList>
    </citation>
    <scope>NUCLEOTIDE SEQUENCE [LARGE SCALE GENOMIC DNA]</scope>
    <source>
        <strain evidence="1 2">MBA4</strain>
        <plasmid evidence="2">Plasmid</plasmid>
    </source>
</reference>
<keyword evidence="1" id="KW-0614">Plasmid</keyword>
<evidence type="ECO:0000313" key="2">
    <source>
        <dbReference type="Proteomes" id="UP000019146"/>
    </source>
</evidence>
<dbReference type="Proteomes" id="UP000019146">
    <property type="component" value="Plasmid unnamed"/>
</dbReference>
<proteinExistence type="predicted"/>
<protein>
    <submittedName>
        <fullName evidence="1">Uncharacterized protein</fullName>
    </submittedName>
</protein>
<geneLocation type="plasmid" evidence="2"/>
<dbReference type="KEGG" id="bcai:K788_0008580"/>
<accession>A0A0P0RPD5</accession>
<evidence type="ECO:0000313" key="1">
    <source>
        <dbReference type="EMBL" id="ALL70854.1"/>
    </source>
</evidence>
<dbReference type="AlphaFoldDB" id="A0A0P0RPD5"/>
<sequence length="42" mass="4603">MNDGRLRGVLRCLNVAQWYEGQLSGVAGSAGDARQETQHKET</sequence>
<organism evidence="1 2">
    <name type="scientific">Paraburkholderia caribensis MBA4</name>
    <dbReference type="NCBI Taxonomy" id="1323664"/>
    <lineage>
        <taxon>Bacteria</taxon>
        <taxon>Pseudomonadati</taxon>
        <taxon>Pseudomonadota</taxon>
        <taxon>Betaproteobacteria</taxon>
        <taxon>Burkholderiales</taxon>
        <taxon>Burkholderiaceae</taxon>
        <taxon>Paraburkholderia</taxon>
    </lineage>
</organism>
<gene>
    <name evidence="1" type="ORF">K788_0008580</name>
</gene>